<sequence length="445" mass="48953">NVPGKRHICSAECHSGDCPTCTLTTSVTCRCGSMKKELPCVELTTHADDARCQKKCSKKRSCGKHKCNQPCCIDLEHVCPVTCTKTLNCGRHRCQQLCHRGYCQVCTAVSFDELRCECGASVVLPPIPCGTRPPECSSVCTRPHPCDHPPLHTCHSMPTCPPCTVLTTKKCHGGHELRKAVPCHIVEFSCGRPCGKSLGCGHTCQKLCHAGDCFDTGSRGRLSCSQQCQEVRAGCGHPCAAPCHFPQPCPVPPTPCLAQVRITCQCGRRTAARSCSDNASEYRKIATSLLASKMADLQLGLSVDVDINCASKMSLKTLECNEECKVYERNLRLAIGLQIANPDLSNKLHPRYTENMLSWAKKDPHFCQMVHDQLTQLVQLAKESKMKSRSYSFDPMSTAKRLFVHEYCKHFGCESVAYDMEPKRNIVATAVKDKVRMESVGSSIN</sequence>
<dbReference type="Pfam" id="PF01424">
    <property type="entry name" value="R3H"/>
    <property type="match status" value="1"/>
</dbReference>
<keyword evidence="3" id="KW-0479">Metal-binding</keyword>
<feature type="domain" description="R3H" evidence="10">
    <location>
        <begin position="367"/>
        <end position="432"/>
    </location>
</feature>
<evidence type="ECO:0000256" key="3">
    <source>
        <dbReference type="ARBA" id="ARBA00022723"/>
    </source>
</evidence>
<evidence type="ECO:0000256" key="9">
    <source>
        <dbReference type="ARBA" id="ARBA00023242"/>
    </source>
</evidence>
<comment type="similarity">
    <text evidence="2">Belongs to the NFX1 family.</text>
</comment>
<organism evidence="11 12">
    <name type="scientific">Ranatra chinensis</name>
    <dbReference type="NCBI Taxonomy" id="642074"/>
    <lineage>
        <taxon>Eukaryota</taxon>
        <taxon>Metazoa</taxon>
        <taxon>Ecdysozoa</taxon>
        <taxon>Arthropoda</taxon>
        <taxon>Hexapoda</taxon>
        <taxon>Insecta</taxon>
        <taxon>Pterygota</taxon>
        <taxon>Neoptera</taxon>
        <taxon>Paraneoptera</taxon>
        <taxon>Hemiptera</taxon>
        <taxon>Heteroptera</taxon>
        <taxon>Panheteroptera</taxon>
        <taxon>Nepomorpha</taxon>
        <taxon>Nepidae</taxon>
        <taxon>Ranatrinae</taxon>
        <taxon>Ranatra</taxon>
    </lineage>
</organism>
<comment type="caution">
    <text evidence="11">The sequence shown here is derived from an EMBL/GenBank/DDBJ whole genome shotgun (WGS) entry which is preliminary data.</text>
</comment>
<evidence type="ECO:0000256" key="2">
    <source>
        <dbReference type="ARBA" id="ARBA00007269"/>
    </source>
</evidence>
<evidence type="ECO:0000256" key="5">
    <source>
        <dbReference type="ARBA" id="ARBA00022771"/>
    </source>
</evidence>
<dbReference type="AlphaFoldDB" id="A0ABD0YEN9"/>
<keyword evidence="12" id="KW-1185">Reference proteome</keyword>
<keyword evidence="6" id="KW-0862">Zinc</keyword>
<dbReference type="InterPro" id="IPR036867">
    <property type="entry name" value="R3H_dom_sf"/>
</dbReference>
<keyword evidence="9" id="KW-0539">Nucleus</keyword>
<comment type="subcellular location">
    <subcellularLocation>
        <location evidence="1">Nucleus</location>
    </subcellularLocation>
</comment>
<dbReference type="SMART" id="SM00393">
    <property type="entry name" value="R3H"/>
    <property type="match status" value="1"/>
</dbReference>
<dbReference type="InterPro" id="IPR034076">
    <property type="entry name" value="R3H_NF-X1"/>
</dbReference>
<dbReference type="CDD" id="cd06008">
    <property type="entry name" value="NF-X1-zinc-finger"/>
    <property type="match status" value="3"/>
</dbReference>
<evidence type="ECO:0000259" key="10">
    <source>
        <dbReference type="PROSITE" id="PS51061"/>
    </source>
</evidence>
<keyword evidence="7" id="KW-0805">Transcription regulation</keyword>
<dbReference type="Proteomes" id="UP001558652">
    <property type="component" value="Unassembled WGS sequence"/>
</dbReference>
<keyword evidence="5" id="KW-0863">Zinc-finger</keyword>
<dbReference type="CDD" id="cd02643">
    <property type="entry name" value="R3H_NF-X1"/>
    <property type="match status" value="1"/>
</dbReference>
<dbReference type="InterPro" id="IPR001374">
    <property type="entry name" value="R3H_dom"/>
</dbReference>
<evidence type="ECO:0000256" key="7">
    <source>
        <dbReference type="ARBA" id="ARBA00023015"/>
    </source>
</evidence>
<name>A0ABD0YEN9_9HEMI</name>
<evidence type="ECO:0000256" key="6">
    <source>
        <dbReference type="ARBA" id="ARBA00022833"/>
    </source>
</evidence>
<dbReference type="PROSITE" id="PS51061">
    <property type="entry name" value="R3H"/>
    <property type="match status" value="1"/>
</dbReference>
<evidence type="ECO:0000256" key="8">
    <source>
        <dbReference type="ARBA" id="ARBA00023163"/>
    </source>
</evidence>
<dbReference type="GO" id="GO:0005634">
    <property type="term" value="C:nucleus"/>
    <property type="evidence" value="ECO:0007669"/>
    <property type="project" value="UniProtKB-SubCell"/>
</dbReference>
<dbReference type="InterPro" id="IPR000967">
    <property type="entry name" value="Znf_NFX1"/>
</dbReference>
<proteinExistence type="inferred from homology"/>
<feature type="non-terminal residue" evidence="11">
    <location>
        <position position="1"/>
    </location>
</feature>
<evidence type="ECO:0000313" key="12">
    <source>
        <dbReference type="Proteomes" id="UP001558652"/>
    </source>
</evidence>
<dbReference type="PANTHER" id="PTHR12360:SF12">
    <property type="entry name" value="TRANSCRIPTIONAL REPRESSOR NF-X1"/>
    <property type="match status" value="1"/>
</dbReference>
<gene>
    <name evidence="11" type="ORF">AAG570_005215</name>
</gene>
<dbReference type="Pfam" id="PF01422">
    <property type="entry name" value="zf-NF-X1"/>
    <property type="match status" value="5"/>
</dbReference>
<dbReference type="InterPro" id="IPR034078">
    <property type="entry name" value="NFX1_fam"/>
</dbReference>
<keyword evidence="4" id="KW-0677">Repeat</keyword>
<protein>
    <recommendedName>
        <fullName evidence="10">R3H domain-containing protein</fullName>
    </recommendedName>
</protein>
<evidence type="ECO:0000256" key="4">
    <source>
        <dbReference type="ARBA" id="ARBA00022737"/>
    </source>
</evidence>
<evidence type="ECO:0000256" key="1">
    <source>
        <dbReference type="ARBA" id="ARBA00004123"/>
    </source>
</evidence>
<dbReference type="Gene3D" id="3.30.1370.50">
    <property type="entry name" value="R3H-like domain"/>
    <property type="match status" value="1"/>
</dbReference>
<dbReference type="SMART" id="SM00438">
    <property type="entry name" value="ZnF_NFX"/>
    <property type="match status" value="6"/>
</dbReference>
<dbReference type="GO" id="GO:0003676">
    <property type="term" value="F:nucleic acid binding"/>
    <property type="evidence" value="ECO:0007669"/>
    <property type="project" value="UniProtKB-UniRule"/>
</dbReference>
<reference evidence="11 12" key="1">
    <citation type="submission" date="2024-07" db="EMBL/GenBank/DDBJ databases">
        <title>Chromosome-level genome assembly of the water stick insect Ranatra chinensis (Heteroptera: Nepidae).</title>
        <authorList>
            <person name="Liu X."/>
        </authorList>
    </citation>
    <scope>NUCLEOTIDE SEQUENCE [LARGE SCALE GENOMIC DNA]</scope>
    <source>
        <strain evidence="11">Cailab_2021Rc</strain>
        <tissue evidence="11">Muscle</tissue>
    </source>
</reference>
<evidence type="ECO:0000313" key="11">
    <source>
        <dbReference type="EMBL" id="KAL1116743.1"/>
    </source>
</evidence>
<dbReference type="GO" id="GO:0008270">
    <property type="term" value="F:zinc ion binding"/>
    <property type="evidence" value="ECO:0007669"/>
    <property type="project" value="UniProtKB-KW"/>
</dbReference>
<dbReference type="PANTHER" id="PTHR12360">
    <property type="entry name" value="NUCLEAR TRANSCRIPTION FACTOR, X-BOX BINDING 1 NFX1"/>
    <property type="match status" value="1"/>
</dbReference>
<dbReference type="EMBL" id="JBFDAA010000017">
    <property type="protein sequence ID" value="KAL1116743.1"/>
    <property type="molecule type" value="Genomic_DNA"/>
</dbReference>
<dbReference type="SUPFAM" id="SSF82708">
    <property type="entry name" value="R3H domain"/>
    <property type="match status" value="1"/>
</dbReference>
<accession>A0ABD0YEN9</accession>
<keyword evidence="8" id="KW-0804">Transcription</keyword>